<dbReference type="EC" id="2.1.1.80" evidence="2"/>
<dbReference type="InterPro" id="IPR035909">
    <property type="entry name" value="CheB_C"/>
</dbReference>
<dbReference type="InterPro" id="IPR000780">
    <property type="entry name" value="CheR_MeTrfase"/>
</dbReference>
<evidence type="ECO:0000313" key="12">
    <source>
        <dbReference type="Proteomes" id="UP000017148"/>
    </source>
</evidence>
<dbReference type="GO" id="GO:0008984">
    <property type="term" value="F:protein-glutamate methylesterase activity"/>
    <property type="evidence" value="ECO:0007669"/>
    <property type="project" value="InterPro"/>
</dbReference>
<dbReference type="SMART" id="SM00138">
    <property type="entry name" value="MeTrc"/>
    <property type="match status" value="1"/>
</dbReference>
<dbReference type="PROSITE" id="PS50112">
    <property type="entry name" value="PAS"/>
    <property type="match status" value="1"/>
</dbReference>
<dbReference type="SUPFAM" id="SSF55785">
    <property type="entry name" value="PYP-like sensor domain (PAS domain)"/>
    <property type="match status" value="2"/>
</dbReference>
<keyword evidence="4 11" id="KW-0808">Transferase</keyword>
<dbReference type="eggNOG" id="COG1352">
    <property type="taxonomic scope" value="Bacteria"/>
</dbReference>
<comment type="caution">
    <text evidence="11">The sequence shown here is derived from an EMBL/GenBank/DDBJ whole genome shotgun (WGS) entry which is preliminary data.</text>
</comment>
<keyword evidence="6" id="KW-0378">Hydrolase</keyword>
<dbReference type="Gene3D" id="1.10.155.10">
    <property type="entry name" value="Chemotaxis receptor methyltransferase CheR, N-terminal domain"/>
    <property type="match status" value="1"/>
</dbReference>
<dbReference type="PROSITE" id="PS50123">
    <property type="entry name" value="CHER"/>
    <property type="match status" value="1"/>
</dbReference>
<dbReference type="InterPro" id="IPR000673">
    <property type="entry name" value="Sig_transdc_resp-reg_Me-estase"/>
</dbReference>
<dbReference type="PROSITE" id="PS50122">
    <property type="entry name" value="CHEB"/>
    <property type="match status" value="1"/>
</dbReference>
<dbReference type="InterPro" id="IPR035965">
    <property type="entry name" value="PAS-like_dom_sf"/>
</dbReference>
<dbReference type="EMBL" id="ASJR01000006">
    <property type="protein sequence ID" value="ERP32139.1"/>
    <property type="molecule type" value="Genomic_DNA"/>
</dbReference>
<protein>
    <recommendedName>
        <fullName evidence="2">protein-glutamate O-methyltransferase</fullName>
        <ecNumber evidence="2">2.1.1.80</ecNumber>
    </recommendedName>
</protein>
<dbReference type="InterPro" id="IPR050903">
    <property type="entry name" value="Bact_Chemotaxis_MeTrfase"/>
</dbReference>
<evidence type="ECO:0000313" key="11">
    <source>
        <dbReference type="EMBL" id="ERP32139.1"/>
    </source>
</evidence>
<organism evidence="11 12">
    <name type="scientific">Chitinivibrio alkaliphilus ACht1</name>
    <dbReference type="NCBI Taxonomy" id="1313304"/>
    <lineage>
        <taxon>Bacteria</taxon>
        <taxon>Pseudomonadati</taxon>
        <taxon>Fibrobacterota</taxon>
        <taxon>Chitinivibrionia</taxon>
        <taxon>Chitinivibrionales</taxon>
        <taxon>Chitinivibrionaceae</taxon>
        <taxon>Chitinivibrio</taxon>
    </lineage>
</organism>
<gene>
    <name evidence="11" type="ORF">CALK_0864</name>
</gene>
<dbReference type="GO" id="GO:0005737">
    <property type="term" value="C:cytoplasm"/>
    <property type="evidence" value="ECO:0007669"/>
    <property type="project" value="InterPro"/>
</dbReference>
<name>U7D6J5_9BACT</name>
<dbReference type="InterPro" id="IPR000014">
    <property type="entry name" value="PAS"/>
</dbReference>
<evidence type="ECO:0000256" key="6">
    <source>
        <dbReference type="PROSITE-ProRule" id="PRU00050"/>
    </source>
</evidence>
<keyword evidence="5" id="KW-0949">S-adenosyl-L-methionine</keyword>
<dbReference type="GO" id="GO:0032259">
    <property type="term" value="P:methylation"/>
    <property type="evidence" value="ECO:0007669"/>
    <property type="project" value="UniProtKB-KW"/>
</dbReference>
<feature type="active site" evidence="6">
    <location>
        <position position="48"/>
    </location>
</feature>
<dbReference type="Pfam" id="PF08447">
    <property type="entry name" value="PAS_3"/>
    <property type="match status" value="1"/>
</dbReference>
<dbReference type="GO" id="GO:0006935">
    <property type="term" value="P:chemotaxis"/>
    <property type="evidence" value="ECO:0007669"/>
    <property type="project" value="UniProtKB-UniRule"/>
</dbReference>
<evidence type="ECO:0000256" key="3">
    <source>
        <dbReference type="ARBA" id="ARBA00022603"/>
    </source>
</evidence>
<dbReference type="PRINTS" id="PR00996">
    <property type="entry name" value="CHERMTFRASE"/>
</dbReference>
<dbReference type="InterPro" id="IPR029063">
    <property type="entry name" value="SAM-dependent_MTases_sf"/>
</dbReference>
<evidence type="ECO:0000256" key="5">
    <source>
        <dbReference type="ARBA" id="ARBA00022691"/>
    </source>
</evidence>
<dbReference type="PATRIC" id="fig|1313304.3.peg.827"/>
<evidence type="ECO:0000259" key="8">
    <source>
        <dbReference type="PROSITE" id="PS50112"/>
    </source>
</evidence>
<dbReference type="STRING" id="1313304.CALK_0864"/>
<dbReference type="Proteomes" id="UP000017148">
    <property type="component" value="Unassembled WGS sequence"/>
</dbReference>
<accession>U7D6J5</accession>
<feature type="domain" description="CheR-type methyltransferase" evidence="10">
    <location>
        <begin position="205"/>
        <end position="468"/>
    </location>
</feature>
<dbReference type="Pfam" id="PF03705">
    <property type="entry name" value="CheR_N"/>
    <property type="match status" value="1"/>
</dbReference>
<dbReference type="GO" id="GO:0000156">
    <property type="term" value="F:phosphorelay response regulator activity"/>
    <property type="evidence" value="ECO:0007669"/>
    <property type="project" value="InterPro"/>
</dbReference>
<dbReference type="InterPro" id="IPR013655">
    <property type="entry name" value="PAS_fold_3"/>
</dbReference>
<dbReference type="RefSeq" id="WP_022636370.1">
    <property type="nucleotide sequence ID" value="NZ_ASJR01000006.1"/>
</dbReference>
<evidence type="ECO:0000256" key="4">
    <source>
        <dbReference type="ARBA" id="ARBA00022679"/>
    </source>
</evidence>
<dbReference type="GO" id="GO:0008983">
    <property type="term" value="F:protein-glutamate O-methyltransferase activity"/>
    <property type="evidence" value="ECO:0007669"/>
    <property type="project" value="UniProtKB-EC"/>
</dbReference>
<evidence type="ECO:0000256" key="2">
    <source>
        <dbReference type="ARBA" id="ARBA00012534"/>
    </source>
</evidence>
<feature type="domain" description="PAS" evidence="8">
    <location>
        <begin position="851"/>
        <end position="923"/>
    </location>
</feature>
<dbReference type="AlphaFoldDB" id="U7D6J5"/>
<evidence type="ECO:0000259" key="9">
    <source>
        <dbReference type="PROSITE" id="PS50122"/>
    </source>
</evidence>
<reference evidence="11 12" key="1">
    <citation type="journal article" date="2013" name="Environ. Microbiol.">
        <title>Genome analysis of Chitinivibrio alkaliphilus gen. nov., sp. nov., a novel extremely haloalkaliphilic anaerobic chitinolytic bacterium from the candidate phylum Termite Group 3.</title>
        <authorList>
            <person name="Sorokin D.Y."/>
            <person name="Gumerov V.M."/>
            <person name="Rakitin A.L."/>
            <person name="Beletsky A.V."/>
            <person name="Damste J.S."/>
            <person name="Muyzer G."/>
            <person name="Mardanov A.V."/>
            <person name="Ravin N.V."/>
        </authorList>
    </citation>
    <scope>NUCLEOTIDE SEQUENCE [LARGE SCALE GENOMIC DNA]</scope>
    <source>
        <strain evidence="11 12">ACht1</strain>
    </source>
</reference>
<proteinExistence type="predicted"/>
<feature type="active site" evidence="6">
    <location>
        <position position="21"/>
    </location>
</feature>
<feature type="domain" description="CheB-type methylesterase" evidence="9">
    <location>
        <begin position="9"/>
        <end position="191"/>
    </location>
</feature>
<dbReference type="Gene3D" id="3.40.50.150">
    <property type="entry name" value="Vaccinia Virus protein VP39"/>
    <property type="match status" value="1"/>
</dbReference>
<feature type="coiled-coil region" evidence="7">
    <location>
        <begin position="650"/>
        <end position="723"/>
    </location>
</feature>
<dbReference type="SUPFAM" id="SSF47757">
    <property type="entry name" value="Chemotaxis receptor methyltransferase CheR, N-terminal domain"/>
    <property type="match status" value="1"/>
</dbReference>
<dbReference type="Gene3D" id="3.40.50.180">
    <property type="entry name" value="Methylesterase CheB, C-terminal domain"/>
    <property type="match status" value="1"/>
</dbReference>
<dbReference type="Gene3D" id="3.30.450.20">
    <property type="entry name" value="PAS domain"/>
    <property type="match status" value="2"/>
</dbReference>
<keyword evidence="6" id="KW-0145">Chemotaxis</keyword>
<keyword evidence="3 11" id="KW-0489">Methyltransferase</keyword>
<dbReference type="InterPro" id="IPR036804">
    <property type="entry name" value="CheR_N_sf"/>
</dbReference>
<evidence type="ECO:0000259" key="10">
    <source>
        <dbReference type="PROSITE" id="PS50123"/>
    </source>
</evidence>
<evidence type="ECO:0000256" key="7">
    <source>
        <dbReference type="SAM" id="Coils"/>
    </source>
</evidence>
<dbReference type="eggNOG" id="COG2201">
    <property type="taxonomic scope" value="Bacteria"/>
</dbReference>
<dbReference type="SUPFAM" id="SSF53335">
    <property type="entry name" value="S-adenosyl-L-methionine-dependent methyltransferases"/>
    <property type="match status" value="1"/>
</dbReference>
<dbReference type="Pfam" id="PF01339">
    <property type="entry name" value="CheB_methylest"/>
    <property type="match status" value="1"/>
</dbReference>
<keyword evidence="12" id="KW-1185">Reference proteome</keyword>
<sequence>MSSKHIDTTVSDFLLVGIGASAGGLQSLQSFFDHLDPEIQASYIIVQHLSPDFKSLMDELLARHTDLPIQYAQDNLEVRSQHVYLIPPGHNLEIYQKRLYLSTPSADKKLTLPIDIFFRSLAAERTEKTVAIILSGTGSDGTLGCRAIKEAGGMIMCQDNQSARFAGMPESLISTGIVDYILSPGEIAQTLKRYSKHPFVQQNISISDTVEKNKNHLGKIFSLLRNRTGADFSQYKESTIYRQLEKRITINQLTRIEDYTAYLEKTPKEAHLLYKDFLIGVTRFFRDPEAFEKIRTDVIPHLFAAQKATDTLRVWSISCSTGEEAYTLAMLFHEYMEKHECLRHIKIFATDIDSDSIDYASAGHYPENIVSDIPATYLSRYFTKTDTGFRVKKILRNMIIFARQDVLHDPPFSRIDLIVCRNMMIYLKKETQQRLLNLIYFSLMPHGVLFLGSSEAIGNMVEGFETMDTKWKIYKYKKGLPLQERLRLPFIQNTFTPMKDKKTKLYRPHENKGHDNSTIRSETLTALIAPLLPPTVITDAHQRLVYTLSDSSDYISIPTGEMNLRITAMIRYDSLAIALSSLLKKAETTQKELRYTNIALTNNTRVTLSVQRVTNTQGNTYYRISFLAETPSLNAPTSDTDTLHEDYSLVHNYRQRISSLEEELKQKDESLQATIEELESANEELQTSNEELIASNEELQSSNEELESVNEELYTVNTEHQEKIQELHELNSDIKNVLKTTHVGSLFLDNSLRIRKYTDVIEQITHVQKSDIGRSIEELATEKIYPQFLEDIHTVSRSLTEVYREIKMDASRWYTIKILPYRDSENAVNGIIVSFMDTTESYIQRRHQEETRDRLNRAMEMGNLAWWEWDVQENRVITSPGKATMLGYDCNDIGSGYEGWVSLLHPDDVDMVMNTMREHMEGKRAEYNVRYRIRQKDGSYAQYHDIGGIVKQSKDGEIETIAGIVILEETSEGDMK</sequence>
<comment type="catalytic activity">
    <reaction evidence="1">
        <text>L-glutamyl-[protein] + S-adenosyl-L-methionine = [protein]-L-glutamate 5-O-methyl ester + S-adenosyl-L-homocysteine</text>
        <dbReference type="Rhea" id="RHEA:24452"/>
        <dbReference type="Rhea" id="RHEA-COMP:10208"/>
        <dbReference type="Rhea" id="RHEA-COMP:10311"/>
        <dbReference type="ChEBI" id="CHEBI:29973"/>
        <dbReference type="ChEBI" id="CHEBI:57856"/>
        <dbReference type="ChEBI" id="CHEBI:59789"/>
        <dbReference type="ChEBI" id="CHEBI:82795"/>
        <dbReference type="EC" id="2.1.1.80"/>
    </reaction>
</comment>
<dbReference type="InterPro" id="IPR022641">
    <property type="entry name" value="CheR_N"/>
</dbReference>
<dbReference type="PANTHER" id="PTHR24422">
    <property type="entry name" value="CHEMOTAXIS PROTEIN METHYLTRANSFERASE"/>
    <property type="match status" value="1"/>
</dbReference>
<dbReference type="Pfam" id="PF13596">
    <property type="entry name" value="PAS_10"/>
    <property type="match status" value="1"/>
</dbReference>
<keyword evidence="7" id="KW-0175">Coiled coil</keyword>
<dbReference type="InterPro" id="IPR022642">
    <property type="entry name" value="CheR_C"/>
</dbReference>
<dbReference type="CDD" id="cd16434">
    <property type="entry name" value="CheB-CheR_fusion"/>
    <property type="match status" value="1"/>
</dbReference>
<dbReference type="OrthoDB" id="9816309at2"/>
<dbReference type="SUPFAM" id="SSF52738">
    <property type="entry name" value="Methylesterase CheB, C-terminal domain"/>
    <property type="match status" value="1"/>
</dbReference>
<evidence type="ECO:0000256" key="1">
    <source>
        <dbReference type="ARBA" id="ARBA00001541"/>
    </source>
</evidence>
<dbReference type="Pfam" id="PF01739">
    <property type="entry name" value="CheR"/>
    <property type="match status" value="1"/>
</dbReference>
<feature type="active site" evidence="6">
    <location>
        <position position="140"/>
    </location>
</feature>
<dbReference type="PANTHER" id="PTHR24422:SF27">
    <property type="entry name" value="PROTEIN-GLUTAMATE O-METHYLTRANSFERASE"/>
    <property type="match status" value="1"/>
</dbReference>